<keyword evidence="2" id="KW-1185">Reference proteome</keyword>
<dbReference type="RefSeq" id="WP_273925990.1">
    <property type="nucleotide sequence ID" value="NZ_JAQSIO010000002.1"/>
</dbReference>
<evidence type="ECO:0000313" key="1">
    <source>
        <dbReference type="EMBL" id="MDD0814376.1"/>
    </source>
</evidence>
<protein>
    <submittedName>
        <fullName evidence="1">Uncharacterized protein</fullName>
    </submittedName>
</protein>
<reference evidence="1 2" key="1">
    <citation type="submission" date="2023-02" db="EMBL/GenBank/DDBJ databases">
        <title>Bacterial whole genome sequence for Curvibacter sp. HBC28.</title>
        <authorList>
            <person name="Le V."/>
            <person name="Ko S.-R."/>
            <person name="Ahn C.-Y."/>
            <person name="Oh H.-M."/>
        </authorList>
    </citation>
    <scope>NUCLEOTIDE SEQUENCE [LARGE SCALE GENOMIC DNA]</scope>
    <source>
        <strain evidence="1 2">HBC28</strain>
    </source>
</reference>
<dbReference type="EMBL" id="JAQSIO010000002">
    <property type="protein sequence ID" value="MDD0814376.1"/>
    <property type="molecule type" value="Genomic_DNA"/>
</dbReference>
<gene>
    <name evidence="1" type="ORF">PSQ39_07015</name>
</gene>
<evidence type="ECO:0000313" key="2">
    <source>
        <dbReference type="Proteomes" id="UP001528672"/>
    </source>
</evidence>
<proteinExistence type="predicted"/>
<name>A0ABT5MCS2_9BURK</name>
<accession>A0ABT5MCS2</accession>
<organism evidence="1 2">
    <name type="scientific">Curvibacter microcysteis</name>
    <dbReference type="NCBI Taxonomy" id="3026419"/>
    <lineage>
        <taxon>Bacteria</taxon>
        <taxon>Pseudomonadati</taxon>
        <taxon>Pseudomonadota</taxon>
        <taxon>Betaproteobacteria</taxon>
        <taxon>Burkholderiales</taxon>
        <taxon>Comamonadaceae</taxon>
        <taxon>Curvibacter</taxon>
    </lineage>
</organism>
<comment type="caution">
    <text evidence="1">The sequence shown here is derived from an EMBL/GenBank/DDBJ whole genome shotgun (WGS) entry which is preliminary data.</text>
</comment>
<dbReference type="Proteomes" id="UP001528672">
    <property type="component" value="Unassembled WGS sequence"/>
</dbReference>
<sequence>MSNAFCAPERETSYAKWSTWDWLAWKALDQQLGGGWPRLWAYKDGWIAYNKFRIFQAARHAQISAVMLACVAHIEVGGKPDESKFPAYLLRSFDWMGPDWTDRLAVLKHPNQTSFGAISIQLRAAARELGWDADKMPFKVQVDLIQCLETDNFNLEVVAKHLRSLIEHDFPNMANSQILTDEEFIVVGARYNRGVERSLQDIRDSIKSPKDRPERQYSEYGRAMLRHRDHVLRLLTP</sequence>